<evidence type="ECO:0000256" key="3">
    <source>
        <dbReference type="ARBA" id="ARBA00008891"/>
    </source>
</evidence>
<accession>A0AAW1X8W9</accession>
<dbReference type="InterPro" id="IPR033131">
    <property type="entry name" value="Pectinesterase_Asp_AS"/>
</dbReference>
<evidence type="ECO:0000259" key="13">
    <source>
        <dbReference type="Pfam" id="PF01095"/>
    </source>
</evidence>
<dbReference type="InterPro" id="IPR011050">
    <property type="entry name" value="Pectin_lyase_fold/virulence"/>
</dbReference>
<comment type="similarity">
    <text evidence="3">Belongs to the pectinesterase family.</text>
</comment>
<gene>
    <name evidence="14" type="ORF">M0R45_020446</name>
</gene>
<keyword evidence="5" id="KW-0134">Cell wall</keyword>
<evidence type="ECO:0000256" key="2">
    <source>
        <dbReference type="ARBA" id="ARBA00005184"/>
    </source>
</evidence>
<dbReference type="InterPro" id="IPR000070">
    <property type="entry name" value="Pectinesterase_cat"/>
</dbReference>
<evidence type="ECO:0000313" key="15">
    <source>
        <dbReference type="Proteomes" id="UP001457282"/>
    </source>
</evidence>
<comment type="pathway">
    <text evidence="2 12">Glycan metabolism; pectin degradation; 2-dehydro-3-deoxy-D-gluconate from pectin: step 1/5.</text>
</comment>
<sequence>MSFLLRRFAYYSCIATILLRFGLLGQLGANGQLYNLYGQKKLATHTITVDQSGKGNFTKIQSAIDAVPSNNKDWVCIKISAGTYREKVKIPFDKPYILLKGENKRRTQIVWDDIGPVDQSATFISAAPSITVKSITFANSYNNPFNSNRQVTQALAAMISGDKTSFYKCGFFGFQDTLWAVEGRQYYKHCTIQGAVDFIFGHAQSVFEGCFISVLAGNLQPGGIGYITAQGRDQPDESGGFIFKQCRVHGTGATYLGRAWRPYSRVIFYNSNFSDIVVPQGWDGWQALGHEDQLTFAEYGCYGPGADTSKRVSWEKKLSPEMVQQFTSTNFIDSDGWLTDQPF</sequence>
<dbReference type="EMBL" id="JBEDUW010000004">
    <property type="protein sequence ID" value="KAK9933245.1"/>
    <property type="molecule type" value="Genomic_DNA"/>
</dbReference>
<dbReference type="PROSITE" id="PS00503">
    <property type="entry name" value="PECTINESTERASE_2"/>
    <property type="match status" value="1"/>
</dbReference>
<evidence type="ECO:0000256" key="4">
    <source>
        <dbReference type="ARBA" id="ARBA00013229"/>
    </source>
</evidence>
<organism evidence="14 15">
    <name type="scientific">Rubus argutus</name>
    <name type="common">Southern blackberry</name>
    <dbReference type="NCBI Taxonomy" id="59490"/>
    <lineage>
        <taxon>Eukaryota</taxon>
        <taxon>Viridiplantae</taxon>
        <taxon>Streptophyta</taxon>
        <taxon>Embryophyta</taxon>
        <taxon>Tracheophyta</taxon>
        <taxon>Spermatophyta</taxon>
        <taxon>Magnoliopsida</taxon>
        <taxon>eudicotyledons</taxon>
        <taxon>Gunneridae</taxon>
        <taxon>Pentapetalae</taxon>
        <taxon>rosids</taxon>
        <taxon>fabids</taxon>
        <taxon>Rosales</taxon>
        <taxon>Rosaceae</taxon>
        <taxon>Rosoideae</taxon>
        <taxon>Rosoideae incertae sedis</taxon>
        <taxon>Rubus</taxon>
    </lineage>
</organism>
<dbReference type="Proteomes" id="UP001457282">
    <property type="component" value="Unassembled WGS sequence"/>
</dbReference>
<evidence type="ECO:0000256" key="12">
    <source>
        <dbReference type="RuleBase" id="RU000589"/>
    </source>
</evidence>
<comment type="function">
    <text evidence="10">Acts in the modification of cell walls via demethylesterification of cell wall pectin.</text>
</comment>
<dbReference type="InterPro" id="IPR012334">
    <property type="entry name" value="Pectin_lyas_fold"/>
</dbReference>
<evidence type="ECO:0000313" key="14">
    <source>
        <dbReference type="EMBL" id="KAK9933245.1"/>
    </source>
</evidence>
<dbReference type="EC" id="3.1.1.11" evidence="4 12"/>
<evidence type="ECO:0000256" key="5">
    <source>
        <dbReference type="ARBA" id="ARBA00022512"/>
    </source>
</evidence>
<keyword evidence="6 12" id="KW-0378">Hydrolase</keyword>
<dbReference type="Pfam" id="PF01095">
    <property type="entry name" value="Pectinesterase"/>
    <property type="match status" value="1"/>
</dbReference>
<evidence type="ECO:0000256" key="1">
    <source>
        <dbReference type="ARBA" id="ARBA00004191"/>
    </source>
</evidence>
<keyword evidence="15" id="KW-1185">Reference proteome</keyword>
<feature type="active site" evidence="11">
    <location>
        <position position="197"/>
    </location>
</feature>
<comment type="subcellular location">
    <subcellularLocation>
        <location evidence="1">Secreted</location>
        <location evidence="1">Cell wall</location>
    </subcellularLocation>
</comment>
<dbReference type="FunFam" id="2.160.20.10:FF:000013">
    <property type="entry name" value="Pectinesterase"/>
    <property type="match status" value="1"/>
</dbReference>
<dbReference type="GO" id="GO:0042545">
    <property type="term" value="P:cell wall modification"/>
    <property type="evidence" value="ECO:0007669"/>
    <property type="project" value="UniProtKB-UniRule"/>
</dbReference>
<keyword evidence="5" id="KW-0964">Secreted</keyword>
<proteinExistence type="inferred from homology"/>
<evidence type="ECO:0000256" key="11">
    <source>
        <dbReference type="PROSITE-ProRule" id="PRU10040"/>
    </source>
</evidence>
<reference evidence="14 15" key="1">
    <citation type="journal article" date="2023" name="G3 (Bethesda)">
        <title>A chromosome-length genome assembly and annotation of blackberry (Rubus argutus, cv. 'Hillquist').</title>
        <authorList>
            <person name="Bruna T."/>
            <person name="Aryal R."/>
            <person name="Dudchenko O."/>
            <person name="Sargent D.J."/>
            <person name="Mead D."/>
            <person name="Buti M."/>
            <person name="Cavallini A."/>
            <person name="Hytonen T."/>
            <person name="Andres J."/>
            <person name="Pham M."/>
            <person name="Weisz D."/>
            <person name="Mascagni F."/>
            <person name="Usai G."/>
            <person name="Natali L."/>
            <person name="Bassil N."/>
            <person name="Fernandez G.E."/>
            <person name="Lomsadze A."/>
            <person name="Armour M."/>
            <person name="Olukolu B."/>
            <person name="Poorten T."/>
            <person name="Britton C."/>
            <person name="Davik J."/>
            <person name="Ashrafi H."/>
            <person name="Aiden E.L."/>
            <person name="Borodovsky M."/>
            <person name="Worthington M."/>
        </authorList>
    </citation>
    <scope>NUCLEOTIDE SEQUENCE [LARGE SCALE GENOMIC DNA]</scope>
    <source>
        <strain evidence="14">PI 553951</strain>
    </source>
</reference>
<evidence type="ECO:0000256" key="10">
    <source>
        <dbReference type="ARBA" id="ARBA00057335"/>
    </source>
</evidence>
<feature type="domain" description="Pectinesterase catalytic" evidence="13">
    <location>
        <begin position="47"/>
        <end position="335"/>
    </location>
</feature>
<evidence type="ECO:0000256" key="9">
    <source>
        <dbReference type="ARBA" id="ARBA00047928"/>
    </source>
</evidence>
<comment type="catalytic activity">
    <reaction evidence="9 12">
        <text>[(1-&gt;4)-alpha-D-galacturonosyl methyl ester](n) + n H2O = [(1-&gt;4)-alpha-D-galacturonosyl](n) + n methanol + n H(+)</text>
        <dbReference type="Rhea" id="RHEA:22380"/>
        <dbReference type="Rhea" id="RHEA-COMP:14570"/>
        <dbReference type="Rhea" id="RHEA-COMP:14573"/>
        <dbReference type="ChEBI" id="CHEBI:15377"/>
        <dbReference type="ChEBI" id="CHEBI:15378"/>
        <dbReference type="ChEBI" id="CHEBI:17790"/>
        <dbReference type="ChEBI" id="CHEBI:140522"/>
        <dbReference type="ChEBI" id="CHEBI:140523"/>
        <dbReference type="EC" id="3.1.1.11"/>
    </reaction>
</comment>
<dbReference type="PANTHER" id="PTHR31321:SF76">
    <property type="entry name" value="PECTINESTERASE 10-RELATED"/>
    <property type="match status" value="1"/>
</dbReference>
<dbReference type="Gene3D" id="2.160.20.10">
    <property type="entry name" value="Single-stranded right-handed beta-helix, Pectin lyase-like"/>
    <property type="match status" value="1"/>
</dbReference>
<dbReference type="GO" id="GO:0045490">
    <property type="term" value="P:pectin catabolic process"/>
    <property type="evidence" value="ECO:0007669"/>
    <property type="project" value="UniProtKB-UniRule"/>
</dbReference>
<comment type="caution">
    <text evidence="14">The sequence shown here is derived from an EMBL/GenBank/DDBJ whole genome shotgun (WGS) entry which is preliminary data.</text>
</comment>
<name>A0AAW1X8W9_RUBAR</name>
<dbReference type="SUPFAM" id="SSF51126">
    <property type="entry name" value="Pectin lyase-like"/>
    <property type="match status" value="1"/>
</dbReference>
<keyword evidence="8" id="KW-0325">Glycoprotein</keyword>
<evidence type="ECO:0000256" key="6">
    <source>
        <dbReference type="ARBA" id="ARBA00022801"/>
    </source>
</evidence>
<keyword evidence="7 12" id="KW-0063">Aspartyl esterase</keyword>
<evidence type="ECO:0000256" key="7">
    <source>
        <dbReference type="ARBA" id="ARBA00023085"/>
    </source>
</evidence>
<dbReference type="GO" id="GO:0030599">
    <property type="term" value="F:pectinesterase activity"/>
    <property type="evidence" value="ECO:0007669"/>
    <property type="project" value="UniProtKB-UniRule"/>
</dbReference>
<evidence type="ECO:0000256" key="8">
    <source>
        <dbReference type="ARBA" id="ARBA00023180"/>
    </source>
</evidence>
<dbReference type="PANTHER" id="PTHR31321">
    <property type="entry name" value="ACYL-COA THIOESTER HYDROLASE YBHC-RELATED"/>
    <property type="match status" value="1"/>
</dbReference>
<dbReference type="AlphaFoldDB" id="A0AAW1X8W9"/>
<protein>
    <recommendedName>
        <fullName evidence="4 12">Pectinesterase</fullName>
        <ecNumber evidence="4 12">3.1.1.11</ecNumber>
    </recommendedName>
</protein>